<dbReference type="GO" id="GO:0009055">
    <property type="term" value="F:electron transfer activity"/>
    <property type="evidence" value="ECO:0007669"/>
    <property type="project" value="InterPro"/>
</dbReference>
<dbReference type="InterPro" id="IPR009056">
    <property type="entry name" value="Cyt_c-like_dom"/>
</dbReference>
<dbReference type="AlphaFoldDB" id="A0A0E3BWL7"/>
<dbReference type="GO" id="GO:0020037">
    <property type="term" value="F:heme binding"/>
    <property type="evidence" value="ECO:0007669"/>
    <property type="project" value="InterPro"/>
</dbReference>
<sequence length="93" mass="9915">MLAAASMFATLLPSSNAQTIDRGRQFYQSVCARCHEAGVGPELRGRGLSEATVSTIARYGGNAMPAFRHSDIDDATLRQLAEFISKSAAPAKK</sequence>
<evidence type="ECO:0000256" key="4">
    <source>
        <dbReference type="PROSITE-ProRule" id="PRU00433"/>
    </source>
</evidence>
<protein>
    <submittedName>
        <fullName evidence="6">4-cresol dehydrogenase</fullName>
    </submittedName>
</protein>
<dbReference type="EMBL" id="AWTN01000118">
    <property type="protein sequence ID" value="KGG85585.1"/>
    <property type="molecule type" value="Genomic_DNA"/>
</dbReference>
<keyword evidence="1 4" id="KW-0349">Heme</keyword>
<name>A0A0E3BWL7_9BURK</name>
<evidence type="ECO:0000256" key="1">
    <source>
        <dbReference type="ARBA" id="ARBA00022617"/>
    </source>
</evidence>
<evidence type="ECO:0000259" key="5">
    <source>
        <dbReference type="PROSITE" id="PS51007"/>
    </source>
</evidence>
<gene>
    <name evidence="6" type="ORF">P245_22625</name>
</gene>
<dbReference type="Pfam" id="PF13442">
    <property type="entry name" value="Cytochrome_CBB3"/>
    <property type="match status" value="1"/>
</dbReference>
<reference evidence="6 7" key="1">
    <citation type="submission" date="2013-09" db="EMBL/GenBank/DDBJ databases">
        <title>High correlation between genotypes and phenotypes of environmental bacteria Comamonas testosteroni strains.</title>
        <authorList>
            <person name="Liu L."/>
            <person name="Zhu W."/>
            <person name="Xia X."/>
            <person name="Xu B."/>
            <person name="Luo M."/>
            <person name="Wang G."/>
        </authorList>
    </citation>
    <scope>NUCLEOTIDE SEQUENCE [LARGE SCALE GENOMIC DNA]</scope>
    <source>
        <strain evidence="6 7">JL14</strain>
    </source>
</reference>
<evidence type="ECO:0000256" key="3">
    <source>
        <dbReference type="ARBA" id="ARBA00023004"/>
    </source>
</evidence>
<dbReference type="InterPro" id="IPR036909">
    <property type="entry name" value="Cyt_c-like_dom_sf"/>
</dbReference>
<organism evidence="6 7">
    <name type="scientific">Comamonas thiooxydans</name>
    <dbReference type="NCBI Taxonomy" id="363952"/>
    <lineage>
        <taxon>Bacteria</taxon>
        <taxon>Pseudomonadati</taxon>
        <taxon>Pseudomonadota</taxon>
        <taxon>Betaproteobacteria</taxon>
        <taxon>Burkholderiales</taxon>
        <taxon>Comamonadaceae</taxon>
        <taxon>Comamonas</taxon>
    </lineage>
</organism>
<dbReference type="SUPFAM" id="SSF46626">
    <property type="entry name" value="Cytochrome c"/>
    <property type="match status" value="1"/>
</dbReference>
<evidence type="ECO:0000313" key="6">
    <source>
        <dbReference type="EMBL" id="KGG85585.1"/>
    </source>
</evidence>
<accession>A0A0E3BWL7</accession>
<dbReference type="Gene3D" id="1.10.760.10">
    <property type="entry name" value="Cytochrome c-like domain"/>
    <property type="match status" value="1"/>
</dbReference>
<dbReference type="GO" id="GO:0046872">
    <property type="term" value="F:metal ion binding"/>
    <property type="evidence" value="ECO:0007669"/>
    <property type="project" value="UniProtKB-KW"/>
</dbReference>
<comment type="caution">
    <text evidence="6">The sequence shown here is derived from an EMBL/GenBank/DDBJ whole genome shotgun (WGS) entry which is preliminary data.</text>
</comment>
<evidence type="ECO:0000313" key="7">
    <source>
        <dbReference type="Proteomes" id="UP000029567"/>
    </source>
</evidence>
<proteinExistence type="predicted"/>
<dbReference type="PROSITE" id="PS51007">
    <property type="entry name" value="CYTC"/>
    <property type="match status" value="1"/>
</dbReference>
<dbReference type="Proteomes" id="UP000029567">
    <property type="component" value="Unassembled WGS sequence"/>
</dbReference>
<keyword evidence="2 4" id="KW-0479">Metal-binding</keyword>
<evidence type="ECO:0000256" key="2">
    <source>
        <dbReference type="ARBA" id="ARBA00022723"/>
    </source>
</evidence>
<feature type="domain" description="Cytochrome c" evidence="5">
    <location>
        <begin position="18"/>
        <end position="88"/>
    </location>
</feature>
<keyword evidence="3 4" id="KW-0408">Iron</keyword>